<organism evidence="1 2">
    <name type="scientific">Dehalococcoides mccartyi (strain VS)</name>
    <dbReference type="NCBI Taxonomy" id="311424"/>
    <lineage>
        <taxon>Bacteria</taxon>
        <taxon>Bacillati</taxon>
        <taxon>Chloroflexota</taxon>
        <taxon>Dehalococcoidia</taxon>
        <taxon>Dehalococcoidales</taxon>
        <taxon>Dehalococcoidaceae</taxon>
        <taxon>Dehalococcoides</taxon>
    </lineage>
</organism>
<reference evidence="1 2" key="1">
    <citation type="journal article" date="2009" name="PLoS Genet.">
        <title>Localized plasticity in the streamlined genomes of vinyl chloride respiring Dehalococcoides.</title>
        <authorList>
            <person name="McMurdie P.J."/>
            <person name="Behrens S.F."/>
            <person name="Muller J.A."/>
            <person name="Goke J."/>
            <person name="Ritalahti K.M."/>
            <person name="Wagner R."/>
            <person name="Goltsman E."/>
            <person name="Lapidus A."/>
            <person name="Holmes S."/>
            <person name="Loffler F.E."/>
            <person name="Spormann A.M."/>
        </authorList>
    </citation>
    <scope>NUCLEOTIDE SEQUENCE [LARGE SCALE GENOMIC DNA]</scope>
    <source>
        <strain evidence="1 2">VS</strain>
    </source>
</reference>
<sequence>MVNQNTIKQKYMLSLMESEGCPGYGRKFNSPVCPFCDFPDAITQPINPVNSSQPLLLPEDNSVLPVLPIKSVCQFTPPDQITRIAAQSENISNEQQNTMGNTFDPESIQSEAILKLQYQMECELHSSLNQARHEAQQIIRKMLKAAERESLAETSKLRATIKAKIKEESRNVVEKASIKSEQLLKQARRKISRKIELESVKFVSRLRDQSRHSINTLTDEVQQELEATVKIVVDEALKCSENNAVKAISNARLEADIIL</sequence>
<dbReference type="KEGG" id="dev:DhcVS_890"/>
<proteinExistence type="predicted"/>
<dbReference type="AlphaFoldDB" id="D2BI64"/>
<name>D2BI64_DEHMV</name>
<protein>
    <submittedName>
        <fullName evidence="1">Uncharacterized protein</fullName>
    </submittedName>
</protein>
<gene>
    <name evidence="1" type="ordered locus">DhcVS_890</name>
</gene>
<dbReference type="EMBL" id="CP001827">
    <property type="protein sequence ID" value="ACZ62014.1"/>
    <property type="molecule type" value="Genomic_DNA"/>
</dbReference>
<evidence type="ECO:0000313" key="1">
    <source>
        <dbReference type="EMBL" id="ACZ62014.1"/>
    </source>
</evidence>
<evidence type="ECO:0000313" key="2">
    <source>
        <dbReference type="Proteomes" id="UP000002506"/>
    </source>
</evidence>
<accession>D2BI64</accession>
<dbReference type="HOGENOM" id="CLU_1072499_0_0_0"/>
<dbReference type="Proteomes" id="UP000002506">
    <property type="component" value="Chromosome"/>
</dbReference>